<name>A0A9P6Z2T2_9FUNG</name>
<reference evidence="4 5" key="1">
    <citation type="journal article" date="2020" name="Microb. Genom.">
        <title>Genetic diversity of clinical and environmental Mucorales isolates obtained from an investigation of mucormycosis cases among solid organ transplant recipients.</title>
        <authorList>
            <person name="Nguyen M.H."/>
            <person name="Kaul D."/>
            <person name="Muto C."/>
            <person name="Cheng S.J."/>
            <person name="Richter R.A."/>
            <person name="Bruno V.M."/>
            <person name="Liu G."/>
            <person name="Beyhan S."/>
            <person name="Sundermann A.J."/>
            <person name="Mounaud S."/>
            <person name="Pasculle A.W."/>
            <person name="Nierman W.C."/>
            <person name="Driscoll E."/>
            <person name="Cumbie R."/>
            <person name="Clancy C.J."/>
            <person name="Dupont C.L."/>
        </authorList>
    </citation>
    <scope>NUCLEOTIDE SEQUENCE [LARGE SCALE GENOMIC DNA]</scope>
    <source>
        <strain evidence="4 5">GL24</strain>
    </source>
</reference>
<accession>A0A9P6Z2T2</accession>
<dbReference type="InterPro" id="IPR040183">
    <property type="entry name" value="THUMPD1-like"/>
</dbReference>
<evidence type="ECO:0000313" key="4">
    <source>
        <dbReference type="EMBL" id="KAG1569571.1"/>
    </source>
</evidence>
<dbReference type="Pfam" id="PF02926">
    <property type="entry name" value="THUMP"/>
    <property type="match status" value="1"/>
</dbReference>
<gene>
    <name evidence="4" type="ORF">G6F50_006256</name>
</gene>
<dbReference type="GO" id="GO:0006400">
    <property type="term" value="P:tRNA modification"/>
    <property type="evidence" value="ECO:0007669"/>
    <property type="project" value="InterPro"/>
</dbReference>
<dbReference type="AlphaFoldDB" id="A0A9P6Z2T2"/>
<keyword evidence="5" id="KW-1185">Reference proteome</keyword>
<comment type="caution">
    <text evidence="4">The sequence shown here is derived from an EMBL/GenBank/DDBJ whole genome shotgun (WGS) entry which is preliminary data.</text>
</comment>
<dbReference type="PANTHER" id="PTHR13452">
    <property type="entry name" value="THUMP DOMAIN CONTAINING PROTEIN 1-RELATED"/>
    <property type="match status" value="1"/>
</dbReference>
<feature type="region of interest" description="Disordered" evidence="2">
    <location>
        <begin position="1"/>
        <end position="30"/>
    </location>
</feature>
<dbReference type="CDD" id="cd11717">
    <property type="entry name" value="THUMP_THUMPD1_like"/>
    <property type="match status" value="1"/>
</dbReference>
<keyword evidence="1" id="KW-0694">RNA-binding</keyword>
<protein>
    <recommendedName>
        <fullName evidence="3">THUMP domain-containing protein</fullName>
    </recommendedName>
</protein>
<feature type="domain" description="THUMP" evidence="3">
    <location>
        <begin position="138"/>
        <end position="248"/>
    </location>
</feature>
<feature type="compositionally biased region" description="Basic residues" evidence="2">
    <location>
        <begin position="12"/>
        <end position="21"/>
    </location>
</feature>
<dbReference type="InterPro" id="IPR004114">
    <property type="entry name" value="THUMP_dom"/>
</dbReference>
<dbReference type="SUPFAM" id="SSF143437">
    <property type="entry name" value="THUMP domain-like"/>
    <property type="match status" value="1"/>
</dbReference>
<dbReference type="Proteomes" id="UP000740926">
    <property type="component" value="Unassembled WGS sequence"/>
</dbReference>
<dbReference type="GO" id="GO:0003723">
    <property type="term" value="F:RNA binding"/>
    <property type="evidence" value="ECO:0007669"/>
    <property type="project" value="UniProtKB-UniRule"/>
</dbReference>
<dbReference type="SMART" id="SM00981">
    <property type="entry name" value="THUMP"/>
    <property type="match status" value="1"/>
</dbReference>
<evidence type="ECO:0000313" key="5">
    <source>
        <dbReference type="Proteomes" id="UP000740926"/>
    </source>
</evidence>
<sequence>MSNKRGAPQGGNRKKRNKTYHCAKEASGSKGKNAFNLLPGMKGVLVACTRGRESRAVKEALEVLNEYADTLYPDSKEQEAEDEEEDIEASIAKEVAEMKGSKEKKRFANITTGTDCLAFIRATDPVEPVELIHYMLTDLNEKQLKKTRYISRYLPIQKTCQSNLSDIENVGKELFPSYFDQKDNEGNLLTKKFAIVCRVRNCNKLSTKDVINLLAATVPKGHKVDLENPDYTIIVEVCQTICMMSVVEDFHKLKKYNIESLLGLNDAKQDNKEE</sequence>
<evidence type="ECO:0000259" key="3">
    <source>
        <dbReference type="PROSITE" id="PS51165"/>
    </source>
</evidence>
<evidence type="ECO:0000256" key="2">
    <source>
        <dbReference type="SAM" id="MobiDB-lite"/>
    </source>
</evidence>
<dbReference type="EMBL" id="JAANIU010000900">
    <property type="protein sequence ID" value="KAG1569571.1"/>
    <property type="molecule type" value="Genomic_DNA"/>
</dbReference>
<dbReference type="FunFam" id="3.30.2300.10:FF:000001">
    <property type="entry name" value="THUMP domain-containing protein 1"/>
    <property type="match status" value="1"/>
</dbReference>
<dbReference type="PANTHER" id="PTHR13452:SF10">
    <property type="entry name" value="THUMP DOMAIN-CONTAINING PROTEIN 1"/>
    <property type="match status" value="1"/>
</dbReference>
<proteinExistence type="predicted"/>
<evidence type="ECO:0000256" key="1">
    <source>
        <dbReference type="PROSITE-ProRule" id="PRU00529"/>
    </source>
</evidence>
<organism evidence="4 5">
    <name type="scientific">Rhizopus delemar</name>
    <dbReference type="NCBI Taxonomy" id="936053"/>
    <lineage>
        <taxon>Eukaryota</taxon>
        <taxon>Fungi</taxon>
        <taxon>Fungi incertae sedis</taxon>
        <taxon>Mucoromycota</taxon>
        <taxon>Mucoromycotina</taxon>
        <taxon>Mucoromycetes</taxon>
        <taxon>Mucorales</taxon>
        <taxon>Mucorineae</taxon>
        <taxon>Rhizopodaceae</taxon>
        <taxon>Rhizopus</taxon>
    </lineage>
</organism>
<dbReference type="PROSITE" id="PS51165">
    <property type="entry name" value="THUMP"/>
    <property type="match status" value="1"/>
</dbReference>
<dbReference type="Gene3D" id="3.30.2300.10">
    <property type="entry name" value="THUMP superfamily"/>
    <property type="match status" value="1"/>
</dbReference>